<dbReference type="Pfam" id="PF01336">
    <property type="entry name" value="tRNA_anti-codon"/>
    <property type="match status" value="1"/>
</dbReference>
<evidence type="ECO:0000259" key="12">
    <source>
        <dbReference type="PROSITE" id="PS50862"/>
    </source>
</evidence>
<comment type="similarity">
    <text evidence="1">Belongs to the class-II aminoacyl-tRNA synthetase family.</text>
</comment>
<evidence type="ECO:0000256" key="11">
    <source>
        <dbReference type="SAM" id="MobiDB-lite"/>
    </source>
</evidence>
<sequence>MADPNTAAGAMAADSLTPEEGLRNLVLDDVTGEQVTKTELKKRNKMREREAKKAEKAAAAPPKPQKKSAEPDEKELNPNQFFEMRTRDVVRYLEKPETNPFPHKFNVTIEVPDFVEKYKDLKPGEELKDVEVQVAGRVYTTRSSGKNLLFYVIKGKDNAKVQIMCQSQQAQGHLPFEQQHERLRRGDVIGVIGHPGRTNPKSGGGGEVSVFAREVQLLAPNFHLLPSDYYGFTDPEQRFRQRYLDFLMNEKPHEIIKTRAKVIRYIRNFLDDRDFLEVQTPMMSSVAGGATAKPFKTYHNALDRELYLRVAPELELKKLIVGGFNRVYEIGQQFRNEDIDLTHNPEFTTCEFYQAYADMYDLMTMTEELVSGMVKHITGSYKTTYHTQHGDTYDINWEAPWKRIEMMPALEEATGEKFPPSDQLHTEETNAFLKRVLEKMKVECPPPMTNARMLDKLVGEFIEETCINPTFIMEHPQMMSPLAKYHRSKPGLCERFEAFVCKKEIVNAYTELNNPLDQRMRFEEQARQKAAGDEEAMFMDEGFIRAMEHGLPPTGGFGCGIDRLVMFITDNYSIKEVLTFPMMKDVKGQEMPKAAELAGVQPMPEEGIPHK</sequence>
<dbReference type="InterPro" id="IPR044136">
    <property type="entry name" value="Lys-tRNA-ligase_II_N"/>
</dbReference>
<evidence type="ECO:0000313" key="14">
    <source>
        <dbReference type="Proteomes" id="UP001172684"/>
    </source>
</evidence>
<keyword evidence="5" id="KW-0067">ATP-binding</keyword>
<keyword evidence="6" id="KW-0648">Protein biosynthesis</keyword>
<dbReference type="SUPFAM" id="SSF55681">
    <property type="entry name" value="Class II aaRS and biotin synthetases"/>
    <property type="match status" value="1"/>
</dbReference>
<keyword evidence="3 13" id="KW-0436">Ligase</keyword>
<comment type="catalytic activity">
    <reaction evidence="9 10">
        <text>tRNA(Lys) + L-lysine + ATP = L-lysyl-tRNA(Lys) + AMP + diphosphate</text>
        <dbReference type="Rhea" id="RHEA:20792"/>
        <dbReference type="Rhea" id="RHEA-COMP:9696"/>
        <dbReference type="Rhea" id="RHEA-COMP:9697"/>
        <dbReference type="ChEBI" id="CHEBI:30616"/>
        <dbReference type="ChEBI" id="CHEBI:32551"/>
        <dbReference type="ChEBI" id="CHEBI:33019"/>
        <dbReference type="ChEBI" id="CHEBI:78442"/>
        <dbReference type="ChEBI" id="CHEBI:78529"/>
        <dbReference type="ChEBI" id="CHEBI:456215"/>
        <dbReference type="EC" id="6.1.1.6"/>
    </reaction>
</comment>
<feature type="domain" description="Aminoacyl-transfer RNA synthetases class-II family profile" evidence="12">
    <location>
        <begin position="259"/>
        <end position="581"/>
    </location>
</feature>
<dbReference type="GO" id="GO:0004824">
    <property type="term" value="F:lysine-tRNA ligase activity"/>
    <property type="evidence" value="ECO:0007669"/>
    <property type="project" value="UniProtKB-EC"/>
</dbReference>
<feature type="compositionally biased region" description="Basic and acidic residues" evidence="11">
    <location>
        <begin position="36"/>
        <end position="56"/>
    </location>
</feature>
<organism evidence="13 14">
    <name type="scientific">Coniosporium apollinis</name>
    <dbReference type="NCBI Taxonomy" id="61459"/>
    <lineage>
        <taxon>Eukaryota</taxon>
        <taxon>Fungi</taxon>
        <taxon>Dikarya</taxon>
        <taxon>Ascomycota</taxon>
        <taxon>Pezizomycotina</taxon>
        <taxon>Dothideomycetes</taxon>
        <taxon>Dothideomycetes incertae sedis</taxon>
        <taxon>Coniosporium</taxon>
    </lineage>
</organism>
<dbReference type="Pfam" id="PF00152">
    <property type="entry name" value="tRNA-synt_2"/>
    <property type="match status" value="1"/>
</dbReference>
<dbReference type="Gene3D" id="2.40.50.140">
    <property type="entry name" value="Nucleic acid-binding proteins"/>
    <property type="match status" value="1"/>
</dbReference>
<keyword evidence="4" id="KW-0547">Nucleotide-binding</keyword>
<dbReference type="PANTHER" id="PTHR42918:SF9">
    <property type="entry name" value="LYSINE--TRNA LIGASE"/>
    <property type="match status" value="1"/>
</dbReference>
<feature type="compositionally biased region" description="Basic and acidic residues" evidence="11">
    <location>
        <begin position="67"/>
        <end position="76"/>
    </location>
</feature>
<dbReference type="InterPro" id="IPR006195">
    <property type="entry name" value="aa-tRNA-synth_II"/>
</dbReference>
<dbReference type="InterPro" id="IPR034762">
    <property type="entry name" value="Lys-tRNA-ligase_II_bac/euk"/>
</dbReference>
<evidence type="ECO:0000256" key="8">
    <source>
        <dbReference type="ARBA" id="ARBA00030563"/>
    </source>
</evidence>
<accession>A0ABQ9NY32</accession>
<evidence type="ECO:0000256" key="1">
    <source>
        <dbReference type="ARBA" id="ARBA00008226"/>
    </source>
</evidence>
<dbReference type="CDD" id="cd04322">
    <property type="entry name" value="LysRS_N"/>
    <property type="match status" value="1"/>
</dbReference>
<gene>
    <name evidence="13" type="primary">KRS1</name>
    <name evidence="13" type="ORF">H2201_002490</name>
</gene>
<dbReference type="InterPro" id="IPR018149">
    <property type="entry name" value="Lys-tRNA-synth_II_C"/>
</dbReference>
<dbReference type="CDD" id="cd00775">
    <property type="entry name" value="LysRS_core"/>
    <property type="match status" value="1"/>
</dbReference>
<dbReference type="InterPro" id="IPR045864">
    <property type="entry name" value="aa-tRNA-synth_II/BPL/LPL"/>
</dbReference>
<keyword evidence="7" id="KW-0030">Aminoacyl-tRNA synthetase</keyword>
<dbReference type="Proteomes" id="UP001172684">
    <property type="component" value="Unassembled WGS sequence"/>
</dbReference>
<evidence type="ECO:0000256" key="3">
    <source>
        <dbReference type="ARBA" id="ARBA00022598"/>
    </source>
</evidence>
<feature type="region of interest" description="Disordered" evidence="11">
    <location>
        <begin position="1"/>
        <end position="78"/>
    </location>
</feature>
<comment type="caution">
    <text evidence="13">The sequence shown here is derived from an EMBL/GenBank/DDBJ whole genome shotgun (WGS) entry which is preliminary data.</text>
</comment>
<dbReference type="NCBIfam" id="NF001756">
    <property type="entry name" value="PRK00484.1"/>
    <property type="match status" value="1"/>
</dbReference>
<reference evidence="13" key="1">
    <citation type="submission" date="2022-10" db="EMBL/GenBank/DDBJ databases">
        <title>Culturing micro-colonial fungi from biological soil crusts in the Mojave desert and describing Neophaeococcomyces mojavensis, and introducing the new genera and species Taxawa tesnikishii.</title>
        <authorList>
            <person name="Kurbessoian T."/>
            <person name="Stajich J.E."/>
        </authorList>
    </citation>
    <scope>NUCLEOTIDE SEQUENCE</scope>
    <source>
        <strain evidence="13">TK_1</strain>
    </source>
</reference>
<protein>
    <recommendedName>
        <fullName evidence="2 10">Lysine--tRNA ligase</fullName>
        <ecNumber evidence="2 10">6.1.1.6</ecNumber>
    </recommendedName>
    <alternativeName>
        <fullName evidence="8 10">Lysyl-tRNA synthetase</fullName>
    </alternativeName>
</protein>
<dbReference type="EC" id="6.1.1.6" evidence="2 10"/>
<evidence type="ECO:0000313" key="13">
    <source>
        <dbReference type="EMBL" id="KAJ9667289.1"/>
    </source>
</evidence>
<dbReference type="PROSITE" id="PS50862">
    <property type="entry name" value="AA_TRNA_LIGASE_II"/>
    <property type="match status" value="1"/>
</dbReference>
<dbReference type="EMBL" id="JAPDRL010000013">
    <property type="protein sequence ID" value="KAJ9667289.1"/>
    <property type="molecule type" value="Genomic_DNA"/>
</dbReference>
<dbReference type="InterPro" id="IPR002313">
    <property type="entry name" value="Lys-tRNA-ligase_II"/>
</dbReference>
<evidence type="ECO:0000256" key="5">
    <source>
        <dbReference type="ARBA" id="ARBA00022840"/>
    </source>
</evidence>
<dbReference type="InterPro" id="IPR004364">
    <property type="entry name" value="Aa-tRNA-synt_II"/>
</dbReference>
<evidence type="ECO:0000256" key="4">
    <source>
        <dbReference type="ARBA" id="ARBA00022741"/>
    </source>
</evidence>
<dbReference type="Gene3D" id="3.30.930.10">
    <property type="entry name" value="Bira Bifunctional Protein, Domain 2"/>
    <property type="match status" value="1"/>
</dbReference>
<evidence type="ECO:0000256" key="6">
    <source>
        <dbReference type="ARBA" id="ARBA00022917"/>
    </source>
</evidence>
<name>A0ABQ9NY32_9PEZI</name>
<proteinExistence type="inferred from homology"/>
<keyword evidence="14" id="KW-1185">Reference proteome</keyword>
<evidence type="ECO:0000256" key="2">
    <source>
        <dbReference type="ARBA" id="ARBA00013166"/>
    </source>
</evidence>
<dbReference type="NCBIfam" id="TIGR00499">
    <property type="entry name" value="lysS_bact"/>
    <property type="match status" value="1"/>
</dbReference>
<dbReference type="PANTHER" id="PTHR42918">
    <property type="entry name" value="LYSYL-TRNA SYNTHETASE"/>
    <property type="match status" value="1"/>
</dbReference>
<dbReference type="HAMAP" id="MF_00252">
    <property type="entry name" value="Lys_tRNA_synth_class2"/>
    <property type="match status" value="1"/>
</dbReference>
<dbReference type="PRINTS" id="PR00982">
    <property type="entry name" value="TRNASYNTHLYS"/>
</dbReference>
<dbReference type="InterPro" id="IPR012340">
    <property type="entry name" value="NA-bd_OB-fold"/>
</dbReference>
<dbReference type="SUPFAM" id="SSF50249">
    <property type="entry name" value="Nucleic acid-binding proteins"/>
    <property type="match status" value="1"/>
</dbReference>
<dbReference type="InterPro" id="IPR004365">
    <property type="entry name" value="NA-bd_OB_tRNA"/>
</dbReference>
<dbReference type="PIRSF" id="PIRSF039101">
    <property type="entry name" value="LysRS2"/>
    <property type="match status" value="1"/>
</dbReference>
<evidence type="ECO:0000256" key="9">
    <source>
        <dbReference type="ARBA" id="ARBA00048573"/>
    </source>
</evidence>
<evidence type="ECO:0000256" key="7">
    <source>
        <dbReference type="ARBA" id="ARBA00023146"/>
    </source>
</evidence>
<evidence type="ECO:0000256" key="10">
    <source>
        <dbReference type="RuleBase" id="RU003748"/>
    </source>
</evidence>